<organism evidence="1 2">
    <name type="scientific">Chitinophaga barathri</name>
    <dbReference type="NCBI Taxonomy" id="1647451"/>
    <lineage>
        <taxon>Bacteria</taxon>
        <taxon>Pseudomonadati</taxon>
        <taxon>Bacteroidota</taxon>
        <taxon>Chitinophagia</taxon>
        <taxon>Chitinophagales</taxon>
        <taxon>Chitinophagaceae</taxon>
        <taxon>Chitinophaga</taxon>
    </lineage>
</organism>
<proteinExistence type="predicted"/>
<protein>
    <submittedName>
        <fullName evidence="1">Uncharacterized protein</fullName>
    </submittedName>
</protein>
<evidence type="ECO:0000313" key="1">
    <source>
        <dbReference type="EMBL" id="RPD42063.1"/>
    </source>
</evidence>
<name>A0A3N4N375_9BACT</name>
<dbReference type="Proteomes" id="UP000279089">
    <property type="component" value="Unassembled WGS sequence"/>
</dbReference>
<dbReference type="EMBL" id="RMBX01000003">
    <property type="protein sequence ID" value="RPD42063.1"/>
    <property type="molecule type" value="Genomic_DNA"/>
</dbReference>
<comment type="caution">
    <text evidence="1">The sequence shown here is derived from an EMBL/GenBank/DDBJ whole genome shotgun (WGS) entry which is preliminary data.</text>
</comment>
<reference evidence="2" key="1">
    <citation type="submission" date="2018-11" db="EMBL/GenBank/DDBJ databases">
        <title>Chitinophaga lutea sp.nov., isolate from arsenic contaminated soil.</title>
        <authorList>
            <person name="Zong Y."/>
        </authorList>
    </citation>
    <scope>NUCLEOTIDE SEQUENCE [LARGE SCALE GENOMIC DNA]</scope>
    <source>
        <strain evidence="2">YLT18</strain>
    </source>
</reference>
<accession>A0A3N4N375</accession>
<dbReference type="AlphaFoldDB" id="A0A3N4N375"/>
<keyword evidence="2" id="KW-1185">Reference proteome</keyword>
<dbReference type="SUPFAM" id="SSF63825">
    <property type="entry name" value="YWTD domain"/>
    <property type="match status" value="1"/>
</dbReference>
<dbReference type="PROSITE" id="PS51257">
    <property type="entry name" value="PROKAR_LIPOPROTEIN"/>
    <property type="match status" value="1"/>
</dbReference>
<sequence>MIKSTRLYHTRFIGAIVILAGMMMAGCKKADQQYDTLHKQPEILAYNDAYMVGDTLVMQGRLNPEYGLRIRIGDVDSVSILAKEKIVYSTNIPVYDTVWMDRIKIVITQQMGIGPNRTVAVTSAGNTIPAQPIEILENETAGLVQPMKITRMYTLTGGSKILYCRSGNGNIYLWTQLSPARSISRLSPDGTLVAILSAANYVDGHGAFTITAFNGGGVDPQERYLYFSAVTTDNSADNAANEIYRFCKVDLTTLQLTTLNRTLYPKTASQRTLSALTPFEGNINNVKIFNATGVYPDSSGNVYINKSNFLLARLDAAGNYSYLFRFRNYPSWETPAAFVPQIWDTSANRYYTADDVQFKFKNNSVAGYLRAVAPDDGLLYCIVYPSVHDLAQYDLANQVRLFTFEPKLVTGTPYISGSFSLLTGYPQNVNGPAAPLFGYMAMPGQKLLLFYQVTSAGNFPAFGVLNFAQHRGERYAPGKVERDITTTTVTLTAGDEILNYDANGMLYMTGNSRQYILKTISQ</sequence>
<evidence type="ECO:0000313" key="2">
    <source>
        <dbReference type="Proteomes" id="UP000279089"/>
    </source>
</evidence>
<gene>
    <name evidence="1" type="ORF">EG028_07890</name>
</gene>
<dbReference type="RefSeq" id="WP_123864598.1">
    <property type="nucleotide sequence ID" value="NZ_QXZY01000002.1"/>
</dbReference>